<evidence type="ECO:0000313" key="1">
    <source>
        <dbReference type="EMBL" id="GMH19387.1"/>
    </source>
</evidence>
<accession>A0AAD3SYG3</accession>
<gene>
    <name evidence="1" type="ORF">Nepgr_021228</name>
</gene>
<protein>
    <submittedName>
        <fullName evidence="1">Uncharacterized protein</fullName>
    </submittedName>
</protein>
<organism evidence="1 2">
    <name type="scientific">Nepenthes gracilis</name>
    <name type="common">Slender pitcher plant</name>
    <dbReference type="NCBI Taxonomy" id="150966"/>
    <lineage>
        <taxon>Eukaryota</taxon>
        <taxon>Viridiplantae</taxon>
        <taxon>Streptophyta</taxon>
        <taxon>Embryophyta</taxon>
        <taxon>Tracheophyta</taxon>
        <taxon>Spermatophyta</taxon>
        <taxon>Magnoliopsida</taxon>
        <taxon>eudicotyledons</taxon>
        <taxon>Gunneridae</taxon>
        <taxon>Pentapetalae</taxon>
        <taxon>Caryophyllales</taxon>
        <taxon>Nepenthaceae</taxon>
        <taxon>Nepenthes</taxon>
    </lineage>
</organism>
<evidence type="ECO:0000313" key="2">
    <source>
        <dbReference type="Proteomes" id="UP001279734"/>
    </source>
</evidence>
<keyword evidence="2" id="KW-1185">Reference proteome</keyword>
<dbReference type="AlphaFoldDB" id="A0AAD3SYG3"/>
<proteinExistence type="predicted"/>
<comment type="caution">
    <text evidence="1">The sequence shown here is derived from an EMBL/GenBank/DDBJ whole genome shotgun (WGS) entry which is preliminary data.</text>
</comment>
<sequence length="218" mass="24187">MNENDTHVAYRMFVQVMTTNGIPPKGKPEEKPERGAPEPLEACYFCEIEENLAVRQPYIAAQREAFREVPEHLVVSRESNTMEMNVSDTIVADHMFVDRMNTNGKAPNPKPEAILEPGAPKPSFVTFPQATPEPPTIIIGQPVSNTEPSYYTGEPSFITCSQAIPVPEHLKQPLRTTVGMNNYDTQVGNQNGESSKLIRGVCCCPILRRVKCVNKLCG</sequence>
<dbReference type="Proteomes" id="UP001279734">
    <property type="component" value="Unassembled WGS sequence"/>
</dbReference>
<reference evidence="1" key="1">
    <citation type="submission" date="2023-05" db="EMBL/GenBank/DDBJ databases">
        <title>Nepenthes gracilis genome sequencing.</title>
        <authorList>
            <person name="Fukushima K."/>
        </authorList>
    </citation>
    <scope>NUCLEOTIDE SEQUENCE</scope>
    <source>
        <strain evidence="1">SING2019-196</strain>
    </source>
</reference>
<name>A0AAD3SYG3_NEPGR</name>
<dbReference type="EMBL" id="BSYO01000020">
    <property type="protein sequence ID" value="GMH19387.1"/>
    <property type="molecule type" value="Genomic_DNA"/>
</dbReference>